<dbReference type="EMBL" id="FLUN01000001">
    <property type="protein sequence ID" value="SBW01363.1"/>
    <property type="molecule type" value="Genomic_DNA"/>
</dbReference>
<organism evidence="8">
    <name type="scientific">uncultured Eubacteriales bacterium</name>
    <dbReference type="NCBI Taxonomy" id="172733"/>
    <lineage>
        <taxon>Bacteria</taxon>
        <taxon>Bacillati</taxon>
        <taxon>Bacillota</taxon>
        <taxon>Clostridia</taxon>
        <taxon>Eubacteriales</taxon>
        <taxon>environmental samples</taxon>
    </lineage>
</organism>
<dbReference type="InterPro" id="IPR017045">
    <property type="entry name" value="Malt_Pase/Glycosyl_Hdrlase"/>
</dbReference>
<evidence type="ECO:0000256" key="1">
    <source>
        <dbReference type="ARBA" id="ARBA00006768"/>
    </source>
</evidence>
<dbReference type="GO" id="GO:0004553">
    <property type="term" value="F:hydrolase activity, hydrolyzing O-glycosyl compounds"/>
    <property type="evidence" value="ECO:0007669"/>
    <property type="project" value="TreeGrafter"/>
</dbReference>
<reference evidence="8" key="1">
    <citation type="submission" date="2016-04" db="EMBL/GenBank/DDBJ databases">
        <authorList>
            <person name="Evans L.H."/>
            <person name="Alamgir A."/>
            <person name="Owens N."/>
            <person name="Weber N.D."/>
            <person name="Virtaneva K."/>
            <person name="Barbian K."/>
            <person name="Babar A."/>
            <person name="Rosenke K."/>
        </authorList>
    </citation>
    <scope>NUCLEOTIDE SEQUENCE</scope>
    <source>
        <strain evidence="8">86</strain>
    </source>
</reference>
<dbReference type="AlphaFoldDB" id="A0A212JPJ5"/>
<dbReference type="InterPro" id="IPR005195">
    <property type="entry name" value="Glyco_hydro_65_M"/>
</dbReference>
<feature type="domain" description="Glycoside hydrolase family 65 N-terminal" evidence="7">
    <location>
        <begin position="11"/>
        <end position="233"/>
    </location>
</feature>
<name>A0A212JPJ5_9FIRM</name>
<dbReference type="Gene3D" id="1.50.10.10">
    <property type="match status" value="1"/>
</dbReference>
<evidence type="ECO:0000259" key="7">
    <source>
        <dbReference type="Pfam" id="PF03636"/>
    </source>
</evidence>
<dbReference type="GO" id="GO:0005975">
    <property type="term" value="P:carbohydrate metabolic process"/>
    <property type="evidence" value="ECO:0007669"/>
    <property type="project" value="InterPro"/>
</dbReference>
<accession>A0A212JPJ5</accession>
<keyword evidence="2 8" id="KW-0328">Glycosyltransferase</keyword>
<dbReference type="Gene3D" id="2.60.420.10">
    <property type="entry name" value="Maltose phosphorylase, domain 3"/>
    <property type="match status" value="1"/>
</dbReference>
<feature type="binding site" evidence="5">
    <location>
        <begin position="554"/>
        <end position="555"/>
    </location>
    <ligand>
        <name>substrate</name>
    </ligand>
</feature>
<evidence type="ECO:0000259" key="6">
    <source>
        <dbReference type="Pfam" id="PF03632"/>
    </source>
</evidence>
<feature type="binding site" evidence="5">
    <location>
        <begin position="314"/>
        <end position="315"/>
    </location>
    <ligand>
        <name>substrate</name>
    </ligand>
</feature>
<dbReference type="Pfam" id="PF03632">
    <property type="entry name" value="Glyco_hydro_65m"/>
    <property type="match status" value="1"/>
</dbReference>
<dbReference type="PIRSF" id="PIRSF036289">
    <property type="entry name" value="Glycosyl_hydrolase_malt_phosph"/>
    <property type="match status" value="1"/>
</dbReference>
<evidence type="ECO:0000256" key="4">
    <source>
        <dbReference type="PIRSR" id="PIRSR036289-50"/>
    </source>
</evidence>
<dbReference type="GO" id="GO:0030246">
    <property type="term" value="F:carbohydrate binding"/>
    <property type="evidence" value="ECO:0007669"/>
    <property type="project" value="InterPro"/>
</dbReference>
<dbReference type="InterPro" id="IPR012341">
    <property type="entry name" value="6hp_glycosidase-like_sf"/>
</dbReference>
<dbReference type="SUPFAM" id="SSF48208">
    <property type="entry name" value="Six-hairpin glycosidases"/>
    <property type="match status" value="1"/>
</dbReference>
<proteinExistence type="inferred from homology"/>
<comment type="similarity">
    <text evidence="1">Belongs to the glycosyl hydrolase 65 family.</text>
</comment>
<evidence type="ECO:0000256" key="5">
    <source>
        <dbReference type="PIRSR" id="PIRSR036289-51"/>
    </source>
</evidence>
<dbReference type="GO" id="GO:0016757">
    <property type="term" value="F:glycosyltransferase activity"/>
    <property type="evidence" value="ECO:0007669"/>
    <property type="project" value="UniProtKB-KW"/>
</dbReference>
<dbReference type="PANTHER" id="PTHR11051:SF8">
    <property type="entry name" value="PROTEIN-GLUCOSYLGALACTOSYLHYDROXYLYSINE GLUCOSIDASE"/>
    <property type="match status" value="1"/>
</dbReference>
<feature type="domain" description="Glycoside hydrolase family 65 central catalytic" evidence="6">
    <location>
        <begin position="280"/>
        <end position="646"/>
    </location>
</feature>
<evidence type="ECO:0000313" key="8">
    <source>
        <dbReference type="EMBL" id="SBW01363.1"/>
    </source>
</evidence>
<dbReference type="InterPro" id="IPR005196">
    <property type="entry name" value="Glyco_hydro_65_N"/>
</dbReference>
<evidence type="ECO:0000256" key="2">
    <source>
        <dbReference type="ARBA" id="ARBA00022676"/>
    </source>
</evidence>
<dbReference type="PANTHER" id="PTHR11051">
    <property type="entry name" value="GLYCOSYL HYDROLASE-RELATED"/>
    <property type="match status" value="1"/>
</dbReference>
<sequence>MSWTVTTSDYAAEGVADNGNRFLIGNGVFGVRGTLEEHRKDALTAVNLAGLYDQVGDGWREPLNAPNPLYTLVTEGGEALSLPEREPLSHLQTLDFHSAVMERRTTWKTEGGILEAAAWRFASLSSPGLLCAKFRLTATAPTRVTLDAGIDGDVWDIHGPHYESVEFSCKGTSLSCIARVQNSTLTVPVTRLCTLEGAEGTPELIKFDRLAALRWTLDLHPGHAVTLTSICTVNAPPELALDAPGYDALLTEHRAAWEEVWRRSAVEIDGDEEAETAVNYSLYQLNAAAPRDGGARSIPARGLSGQTYKGAIFWDSELFMLDYFLHTQPEVARSLVRYRIDTLPGALEKARQYGHEGAFYAWESQEGGRDACSDYNVVDVFTGRPVRTYFRDKQVHISAAVVWALIRYVNHTGDRAILREGGAEVVAQCARFYLSLLVKPLCRERYELRDVLGPDEYHERVDNNAYTSRMAAFVFDAALAMPELAGEAGLLARLRDAREKLYLPAPDDKGLIEQFDGYFALEDVVPAQVRARLQDPREYWGGSHGVAGDTQVIKQADVAALLALFPGEHTPRELEANWRYYEPRTEHGSSLSACMYAMLACRFGRSDLALPFFHQTATAELRGGGKQWAGLVYIGGSHLAAAGGAWKVLAEGFAGLRATGGHGYAFTPCLPEGWRRVRLRLSDGKSIQIAEITHTGTVLRPLEEEHI</sequence>
<dbReference type="InterPro" id="IPR037018">
    <property type="entry name" value="GH65_N"/>
</dbReference>
<dbReference type="EC" id="2.4.1.279" evidence="8"/>
<feature type="active site" description="Proton donor" evidence="4">
    <location>
        <position position="456"/>
    </location>
</feature>
<dbReference type="InterPro" id="IPR008928">
    <property type="entry name" value="6-hairpin_glycosidase_sf"/>
</dbReference>
<evidence type="ECO:0000256" key="3">
    <source>
        <dbReference type="ARBA" id="ARBA00022679"/>
    </source>
</evidence>
<protein>
    <submittedName>
        <fullName evidence="8">Nigerose phosphorylase</fullName>
        <ecNumber evidence="8">2.4.1.279</ecNumber>
    </submittedName>
</protein>
<dbReference type="Pfam" id="PF03636">
    <property type="entry name" value="Glyco_hydro_65N"/>
    <property type="match status" value="1"/>
</dbReference>
<dbReference type="SUPFAM" id="SSF74650">
    <property type="entry name" value="Galactose mutarotase-like"/>
    <property type="match status" value="1"/>
</dbReference>
<keyword evidence="3 8" id="KW-0808">Transferase</keyword>
<dbReference type="InterPro" id="IPR011013">
    <property type="entry name" value="Gal_mutarotase_sf_dom"/>
</dbReference>
<gene>
    <name evidence="8" type="ORF">KL86CLO1_11471</name>
</gene>
<dbReference type="Gene3D" id="2.70.98.40">
    <property type="entry name" value="Glycoside hydrolase, family 65, N-terminal domain"/>
    <property type="match status" value="1"/>
</dbReference>